<dbReference type="Pfam" id="PF03732">
    <property type="entry name" value="Retrotrans_gag"/>
    <property type="match status" value="1"/>
</dbReference>
<feature type="region of interest" description="Disordered" evidence="1">
    <location>
        <begin position="1"/>
        <end position="85"/>
    </location>
</feature>
<feature type="compositionally biased region" description="Gly residues" evidence="1">
    <location>
        <begin position="202"/>
        <end position="211"/>
    </location>
</feature>
<feature type="compositionally biased region" description="Gly residues" evidence="1">
    <location>
        <begin position="606"/>
        <end position="637"/>
    </location>
</feature>
<gene>
    <name evidence="3" type="ORF">LTRI10_LOCUS47484</name>
</gene>
<dbReference type="Proteomes" id="UP001497516">
    <property type="component" value="Chromosome 8"/>
</dbReference>
<feature type="compositionally biased region" description="Basic and acidic residues" evidence="1">
    <location>
        <begin position="704"/>
        <end position="713"/>
    </location>
</feature>
<accession>A0AAV2GAY0</accession>
<evidence type="ECO:0000256" key="1">
    <source>
        <dbReference type="SAM" id="MobiDB-lite"/>
    </source>
</evidence>
<dbReference type="AlphaFoldDB" id="A0AAV2GAY0"/>
<evidence type="ECO:0000313" key="4">
    <source>
        <dbReference type="Proteomes" id="UP001497516"/>
    </source>
</evidence>
<dbReference type="EMBL" id="OZ034821">
    <property type="protein sequence ID" value="CAL1407841.1"/>
    <property type="molecule type" value="Genomic_DNA"/>
</dbReference>
<feature type="compositionally biased region" description="Low complexity" evidence="1">
    <location>
        <begin position="170"/>
        <end position="184"/>
    </location>
</feature>
<protein>
    <recommendedName>
        <fullName evidence="2">Retrotransposon gag domain-containing protein</fullName>
    </recommendedName>
</protein>
<keyword evidence="4" id="KW-1185">Reference proteome</keyword>
<feature type="region of interest" description="Disordered" evidence="1">
    <location>
        <begin position="196"/>
        <end position="228"/>
    </location>
</feature>
<reference evidence="3 4" key="1">
    <citation type="submission" date="2024-04" db="EMBL/GenBank/DDBJ databases">
        <authorList>
            <person name="Fracassetti M."/>
        </authorList>
    </citation>
    <scope>NUCLEOTIDE SEQUENCE [LARGE SCALE GENOMIC DNA]</scope>
</reference>
<feature type="region of interest" description="Disordered" evidence="1">
    <location>
        <begin position="604"/>
        <end position="654"/>
    </location>
</feature>
<organism evidence="3 4">
    <name type="scientific">Linum trigynum</name>
    <dbReference type="NCBI Taxonomy" id="586398"/>
    <lineage>
        <taxon>Eukaryota</taxon>
        <taxon>Viridiplantae</taxon>
        <taxon>Streptophyta</taxon>
        <taxon>Embryophyta</taxon>
        <taxon>Tracheophyta</taxon>
        <taxon>Spermatophyta</taxon>
        <taxon>Magnoliopsida</taxon>
        <taxon>eudicotyledons</taxon>
        <taxon>Gunneridae</taxon>
        <taxon>Pentapetalae</taxon>
        <taxon>rosids</taxon>
        <taxon>fabids</taxon>
        <taxon>Malpighiales</taxon>
        <taxon>Linaceae</taxon>
        <taxon>Linum</taxon>
    </lineage>
</organism>
<feature type="region of interest" description="Disordered" evidence="1">
    <location>
        <begin position="156"/>
        <end position="184"/>
    </location>
</feature>
<feature type="compositionally biased region" description="Basic and acidic residues" evidence="1">
    <location>
        <begin position="357"/>
        <end position="368"/>
    </location>
</feature>
<dbReference type="InterPro" id="IPR005162">
    <property type="entry name" value="Retrotrans_gag_dom"/>
</dbReference>
<feature type="domain" description="Retrotransposon gag" evidence="2">
    <location>
        <begin position="473"/>
        <end position="565"/>
    </location>
</feature>
<sequence>MVATKSKAAAEKATKAAQEAEHAATGQTSTGDEAADYPGPRDGEMVDETLGEELRAEMTKMAEAMEQERRSRLKGERARETEARAREAEAQKVWLAIGELKAMLAEALGRVGEGGGAAGGPGALSGTTAEGSGLGGGPGVEGVAASAAFGGGSAAVGPAAGSDGAGTAGGKKAAGTAAADPDAGLEAPVKDSAALMTAGTGPRAGGGGPGTGPVQIGLGMGPGLLPTPTAQEIAARKGKAKMPGYEGDGPLMNRELDLVGQYNQIHNALGWLGLEDGPDGDELSLADQPVKWAEPELDQRGPGGPRRATEPGGQTGIGLAAADRVELSRTGPGRTSMGRPEVGRNGHHPSPTVQHYRRMDSREPDRWEGPYGAPPAPGGHPNSTGSHPGDFGQGNPNRMPGFSYGQPWGTPGNDRYGSHCMNYKGMDGVVFRAKPPTIEDPKFNGQEDAGLWLYAVERWFRNHPIPEERKAYLASFYLEGDALQWWEWMERSYAAASTLITWPMFQEELRYQFGKSDGWAPEQLAKLKQTGTVAEYRAEFFKLGNQCKGVSEDTLVGLCMAGLKPEIAAAVRVFEPGSLKAAFRLAGHKEEELASWRSVIGRFPKSGGGGGSSGGSGGAGGTTGGGTTGANLGGGGSAPVARMGPRPIPKGFVRLSPAEIEQKRREGKCFNCDGRFTIGHQCPKPDLMMLVGRWEDEAEDEADEGGHGKEETQ</sequence>
<feature type="region of interest" description="Disordered" evidence="1">
    <location>
        <begin position="115"/>
        <end position="137"/>
    </location>
</feature>
<feature type="compositionally biased region" description="Basic and acidic residues" evidence="1">
    <location>
        <begin position="66"/>
        <end position="85"/>
    </location>
</feature>
<evidence type="ECO:0000313" key="3">
    <source>
        <dbReference type="EMBL" id="CAL1407841.1"/>
    </source>
</evidence>
<name>A0AAV2GAY0_9ROSI</name>
<feature type="compositionally biased region" description="Basic and acidic residues" evidence="1">
    <location>
        <begin position="8"/>
        <end position="22"/>
    </location>
</feature>
<feature type="region of interest" description="Disordered" evidence="1">
    <location>
        <begin position="694"/>
        <end position="713"/>
    </location>
</feature>
<proteinExistence type="predicted"/>
<evidence type="ECO:0000259" key="2">
    <source>
        <dbReference type="Pfam" id="PF03732"/>
    </source>
</evidence>
<feature type="region of interest" description="Disordered" evidence="1">
    <location>
        <begin position="293"/>
        <end position="410"/>
    </location>
</feature>